<dbReference type="InterPro" id="IPR000983">
    <property type="entry name" value="Bac_GSPG_pilin"/>
</dbReference>
<dbReference type="PROSITE" id="PS00409">
    <property type="entry name" value="PROKAR_NTER_METHYL"/>
    <property type="match status" value="1"/>
</dbReference>
<dbReference type="PANTHER" id="PTHR30093:SF44">
    <property type="entry name" value="TYPE II SECRETION SYSTEM CORE PROTEIN G"/>
    <property type="match status" value="1"/>
</dbReference>
<evidence type="ECO:0000256" key="2">
    <source>
        <dbReference type="ARBA" id="ARBA00022481"/>
    </source>
</evidence>
<feature type="transmembrane region" description="Helical" evidence="6">
    <location>
        <begin position="20"/>
        <end position="43"/>
    </location>
</feature>
<keyword evidence="2" id="KW-0488">Methylation</keyword>
<evidence type="ECO:0000256" key="6">
    <source>
        <dbReference type="SAM" id="Phobius"/>
    </source>
</evidence>
<dbReference type="GO" id="GO:0016020">
    <property type="term" value="C:membrane"/>
    <property type="evidence" value="ECO:0007669"/>
    <property type="project" value="UniProtKB-SubCell"/>
</dbReference>
<keyword evidence="3 6" id="KW-0812">Transmembrane</keyword>
<name>A0A1F7I0G0_9BACT</name>
<feature type="domain" description="Type II secretion system protein GspG C-terminal" evidence="7">
    <location>
        <begin position="41"/>
        <end position="101"/>
    </location>
</feature>
<gene>
    <name evidence="8" type="ORF">A3F03_00740</name>
</gene>
<dbReference type="EMBL" id="MGAC01000051">
    <property type="protein sequence ID" value="OGK36861.1"/>
    <property type="molecule type" value="Genomic_DNA"/>
</dbReference>
<evidence type="ECO:0000313" key="9">
    <source>
        <dbReference type="Proteomes" id="UP000176803"/>
    </source>
</evidence>
<proteinExistence type="predicted"/>
<evidence type="ECO:0000256" key="4">
    <source>
        <dbReference type="ARBA" id="ARBA00022989"/>
    </source>
</evidence>
<dbReference type="GO" id="GO:0015628">
    <property type="term" value="P:protein secretion by the type II secretion system"/>
    <property type="evidence" value="ECO:0007669"/>
    <property type="project" value="InterPro"/>
</dbReference>
<dbReference type="GO" id="GO:0015627">
    <property type="term" value="C:type II protein secretion system complex"/>
    <property type="evidence" value="ECO:0007669"/>
    <property type="project" value="InterPro"/>
</dbReference>
<accession>A0A1F7I0G0</accession>
<dbReference type="AlphaFoldDB" id="A0A1F7I0G0"/>
<dbReference type="SUPFAM" id="SSF54523">
    <property type="entry name" value="Pili subunits"/>
    <property type="match status" value="1"/>
</dbReference>
<evidence type="ECO:0000256" key="1">
    <source>
        <dbReference type="ARBA" id="ARBA00004167"/>
    </source>
</evidence>
<reference evidence="8 9" key="1">
    <citation type="journal article" date="2016" name="Nat. Commun.">
        <title>Thousands of microbial genomes shed light on interconnected biogeochemical processes in an aquifer system.</title>
        <authorList>
            <person name="Anantharaman K."/>
            <person name="Brown C.T."/>
            <person name="Hug L.A."/>
            <person name="Sharon I."/>
            <person name="Castelle C.J."/>
            <person name="Probst A.J."/>
            <person name="Thomas B.C."/>
            <person name="Singh A."/>
            <person name="Wilkins M.J."/>
            <person name="Karaoz U."/>
            <person name="Brodie E.L."/>
            <person name="Williams K.H."/>
            <person name="Hubbard S.S."/>
            <person name="Banfield J.F."/>
        </authorList>
    </citation>
    <scope>NUCLEOTIDE SEQUENCE [LARGE SCALE GENOMIC DNA]</scope>
</reference>
<evidence type="ECO:0000313" key="8">
    <source>
        <dbReference type="EMBL" id="OGK36861.1"/>
    </source>
</evidence>
<dbReference type="InterPro" id="IPR013545">
    <property type="entry name" value="T2SS_protein-GspG_C"/>
</dbReference>
<sequence length="158" mass="17591">MKKLSTLNSQLSTRKGFTLIELLIVIVIIGVLATILLANFIGVRQRSRDAQRKADLRQLQSAVELYKADQNSYPSSSLVCEGALKSPDLSVTYMAKIPCDPNPILPFPLPLRNYTYVLSGSTYTLYACIENLNDTDPNVFVDDASCSNTRRKYLLTNP</sequence>
<keyword evidence="4 6" id="KW-1133">Transmembrane helix</keyword>
<dbReference type="Gene3D" id="3.30.700.10">
    <property type="entry name" value="Glycoprotein, Type 4 Pilin"/>
    <property type="match status" value="1"/>
</dbReference>
<dbReference type="PRINTS" id="PR00813">
    <property type="entry name" value="BCTERIALGSPG"/>
</dbReference>
<organism evidence="8 9">
    <name type="scientific">Candidatus Roizmanbacteria bacterium RIFCSPHIGHO2_12_FULL_41_11</name>
    <dbReference type="NCBI Taxonomy" id="1802052"/>
    <lineage>
        <taxon>Bacteria</taxon>
        <taxon>Candidatus Roizmaniibacteriota</taxon>
    </lineage>
</organism>
<protein>
    <recommendedName>
        <fullName evidence="7">Type II secretion system protein GspG C-terminal domain-containing protein</fullName>
    </recommendedName>
</protein>
<dbReference type="PANTHER" id="PTHR30093">
    <property type="entry name" value="GENERAL SECRETION PATHWAY PROTEIN G"/>
    <property type="match status" value="1"/>
</dbReference>
<dbReference type="InterPro" id="IPR045584">
    <property type="entry name" value="Pilin-like"/>
</dbReference>
<evidence type="ECO:0000256" key="3">
    <source>
        <dbReference type="ARBA" id="ARBA00022692"/>
    </source>
</evidence>
<comment type="caution">
    <text evidence="8">The sequence shown here is derived from an EMBL/GenBank/DDBJ whole genome shotgun (WGS) entry which is preliminary data.</text>
</comment>
<comment type="subcellular location">
    <subcellularLocation>
        <location evidence="1">Membrane</location>
        <topology evidence="1">Single-pass membrane protein</topology>
    </subcellularLocation>
</comment>
<dbReference type="NCBIfam" id="TIGR02532">
    <property type="entry name" value="IV_pilin_GFxxxE"/>
    <property type="match status" value="1"/>
</dbReference>
<dbReference type="InterPro" id="IPR012902">
    <property type="entry name" value="N_methyl_site"/>
</dbReference>
<keyword evidence="5 6" id="KW-0472">Membrane</keyword>
<evidence type="ECO:0000259" key="7">
    <source>
        <dbReference type="Pfam" id="PF08334"/>
    </source>
</evidence>
<evidence type="ECO:0000256" key="5">
    <source>
        <dbReference type="ARBA" id="ARBA00023136"/>
    </source>
</evidence>
<dbReference type="Pfam" id="PF07963">
    <property type="entry name" value="N_methyl"/>
    <property type="match status" value="1"/>
</dbReference>
<dbReference type="Pfam" id="PF08334">
    <property type="entry name" value="T2SSG"/>
    <property type="match status" value="1"/>
</dbReference>
<dbReference type="Proteomes" id="UP000176803">
    <property type="component" value="Unassembled WGS sequence"/>
</dbReference>